<dbReference type="SMART" id="SM00533">
    <property type="entry name" value="MUTSd"/>
    <property type="match status" value="1"/>
</dbReference>
<dbReference type="SMART" id="SM00666">
    <property type="entry name" value="PB1"/>
    <property type="match status" value="1"/>
</dbReference>
<dbReference type="GO" id="GO:0007131">
    <property type="term" value="P:reciprocal meiotic recombination"/>
    <property type="evidence" value="ECO:0007669"/>
    <property type="project" value="TreeGrafter"/>
</dbReference>
<dbReference type="Pfam" id="PF00488">
    <property type="entry name" value="MutS_V"/>
    <property type="match status" value="1"/>
</dbReference>
<dbReference type="InterPro" id="IPR036187">
    <property type="entry name" value="DNA_mismatch_repair_MutS_sf"/>
</dbReference>
<feature type="region of interest" description="Disordered" evidence="13">
    <location>
        <begin position="18"/>
        <end position="49"/>
    </location>
</feature>
<feature type="region of interest" description="Disordered" evidence="13">
    <location>
        <begin position="1202"/>
        <end position="1438"/>
    </location>
</feature>
<dbReference type="Gene3D" id="1.25.40.10">
    <property type="entry name" value="Tetratricopeptide repeat domain"/>
    <property type="match status" value="1"/>
</dbReference>
<dbReference type="OrthoDB" id="276261at2759"/>
<dbReference type="PROSITE" id="PS51745">
    <property type="entry name" value="PB1"/>
    <property type="match status" value="1"/>
</dbReference>
<evidence type="ECO:0000256" key="12">
    <source>
        <dbReference type="PROSITE-ProRule" id="PRU00339"/>
    </source>
</evidence>
<comment type="similarity">
    <text evidence="2">Belongs to the DNA mismatch repair MutS family.</text>
</comment>
<dbReference type="Pfam" id="PF13432">
    <property type="entry name" value="TPR_16"/>
    <property type="match status" value="1"/>
</dbReference>
<dbReference type="InterPro" id="IPR053793">
    <property type="entry name" value="PB1-like"/>
</dbReference>
<feature type="compositionally biased region" description="Pro residues" evidence="13">
    <location>
        <begin position="1300"/>
        <end position="1310"/>
    </location>
</feature>
<evidence type="ECO:0000256" key="8">
    <source>
        <dbReference type="ARBA" id="ARBA00022803"/>
    </source>
</evidence>
<keyword evidence="10" id="KW-0238">DNA-binding</keyword>
<accession>A0A8H7HI83</accession>
<evidence type="ECO:0000256" key="7">
    <source>
        <dbReference type="ARBA" id="ARBA00022741"/>
    </source>
</evidence>
<dbReference type="InterPro" id="IPR019734">
    <property type="entry name" value="TPR_rpt"/>
</dbReference>
<dbReference type="InterPro" id="IPR007696">
    <property type="entry name" value="DNA_mismatch_repair_MutS_core"/>
</dbReference>
<dbReference type="Proteomes" id="UP000602905">
    <property type="component" value="Unassembled WGS sequence"/>
</dbReference>
<dbReference type="SMART" id="SM00028">
    <property type="entry name" value="TPR"/>
    <property type="match status" value="3"/>
</dbReference>
<dbReference type="PANTHER" id="PTHR11361:SF21">
    <property type="entry name" value="MUTS PROTEIN HOMOLOG 4"/>
    <property type="match status" value="1"/>
</dbReference>
<dbReference type="PROSITE" id="PS00486">
    <property type="entry name" value="DNA_MISMATCH_REPAIR_2"/>
    <property type="match status" value="1"/>
</dbReference>
<dbReference type="GO" id="GO:0140664">
    <property type="term" value="F:ATP-dependent DNA damage sensor activity"/>
    <property type="evidence" value="ECO:0007669"/>
    <property type="project" value="InterPro"/>
</dbReference>
<evidence type="ECO:0000256" key="1">
    <source>
        <dbReference type="ARBA" id="ARBA00004496"/>
    </source>
</evidence>
<dbReference type="GO" id="GO:0005634">
    <property type="term" value="C:nucleus"/>
    <property type="evidence" value="ECO:0007669"/>
    <property type="project" value="TreeGrafter"/>
</dbReference>
<dbReference type="GO" id="GO:0030983">
    <property type="term" value="F:mismatched DNA binding"/>
    <property type="evidence" value="ECO:0007669"/>
    <property type="project" value="InterPro"/>
</dbReference>
<comment type="subcellular location">
    <subcellularLocation>
        <location evidence="1">Cytoplasm</location>
    </subcellularLocation>
</comment>
<evidence type="ECO:0000256" key="6">
    <source>
        <dbReference type="ARBA" id="ARBA00022737"/>
    </source>
</evidence>
<dbReference type="Gene3D" id="3.40.50.300">
    <property type="entry name" value="P-loop containing nucleotide triphosphate hydrolases"/>
    <property type="match status" value="1"/>
</dbReference>
<keyword evidence="8 12" id="KW-0802">TPR repeat</keyword>
<dbReference type="GO" id="GO:0005737">
    <property type="term" value="C:cytoplasm"/>
    <property type="evidence" value="ECO:0007669"/>
    <property type="project" value="UniProtKB-SubCell"/>
</dbReference>
<dbReference type="InterPro" id="IPR011990">
    <property type="entry name" value="TPR-like_helical_dom_sf"/>
</dbReference>
<evidence type="ECO:0000256" key="9">
    <source>
        <dbReference type="ARBA" id="ARBA00022840"/>
    </source>
</evidence>
<dbReference type="GO" id="GO:0005524">
    <property type="term" value="F:ATP binding"/>
    <property type="evidence" value="ECO:0007669"/>
    <property type="project" value="UniProtKB-KW"/>
</dbReference>
<gene>
    <name evidence="15" type="ORF">RHS03_09484</name>
</gene>
<protein>
    <submittedName>
        <fullName evidence="15">MutS family domain IV</fullName>
    </submittedName>
</protein>
<comment type="caution">
    <text evidence="15">The sequence shown here is derived from an EMBL/GenBank/DDBJ whole genome shotgun (WGS) entry which is preliminary data.</text>
</comment>
<keyword evidence="9" id="KW-0067">ATP-binding</keyword>
<name>A0A8H7HI83_9AGAM</name>
<dbReference type="SUPFAM" id="SSF48334">
    <property type="entry name" value="DNA repair protein MutS, domain III"/>
    <property type="match status" value="1"/>
</dbReference>
<dbReference type="Gene3D" id="1.10.1420.10">
    <property type="match status" value="1"/>
</dbReference>
<evidence type="ECO:0000256" key="11">
    <source>
        <dbReference type="ARBA" id="ARBA00023254"/>
    </source>
</evidence>
<evidence type="ECO:0000256" key="4">
    <source>
        <dbReference type="ARBA" id="ARBA00022443"/>
    </source>
</evidence>
<proteinExistence type="inferred from homology"/>
<comment type="similarity">
    <text evidence="3">Belongs to the NCF2/NOXA1 family.</text>
</comment>
<dbReference type="Gene3D" id="3.30.420.110">
    <property type="entry name" value="MutS, connector domain"/>
    <property type="match status" value="1"/>
</dbReference>
<dbReference type="SUPFAM" id="SSF48452">
    <property type="entry name" value="TPR-like"/>
    <property type="match status" value="1"/>
</dbReference>
<dbReference type="Pfam" id="PF00564">
    <property type="entry name" value="PB1"/>
    <property type="match status" value="1"/>
</dbReference>
<organism evidence="15 16">
    <name type="scientific">Rhizoctonia solani</name>
    <dbReference type="NCBI Taxonomy" id="456999"/>
    <lineage>
        <taxon>Eukaryota</taxon>
        <taxon>Fungi</taxon>
        <taxon>Dikarya</taxon>
        <taxon>Basidiomycota</taxon>
        <taxon>Agaricomycotina</taxon>
        <taxon>Agaricomycetes</taxon>
        <taxon>Cantharellales</taxon>
        <taxon>Ceratobasidiaceae</taxon>
        <taxon>Rhizoctonia</taxon>
    </lineage>
</organism>
<evidence type="ECO:0000256" key="10">
    <source>
        <dbReference type="ARBA" id="ARBA00023125"/>
    </source>
</evidence>
<evidence type="ECO:0000313" key="16">
    <source>
        <dbReference type="Proteomes" id="UP000602905"/>
    </source>
</evidence>
<feature type="non-terminal residue" evidence="15">
    <location>
        <position position="1536"/>
    </location>
</feature>
<feature type="domain" description="PB1" evidence="14">
    <location>
        <begin position="1446"/>
        <end position="1534"/>
    </location>
</feature>
<reference evidence="15" key="1">
    <citation type="submission" date="2020-09" db="EMBL/GenBank/DDBJ databases">
        <title>Comparative genome analyses of four rice-infecting Rhizoctonia solani isolates reveal extensive enrichment of homogalacturonan modification genes.</title>
        <authorList>
            <person name="Lee D.-Y."/>
            <person name="Jeon J."/>
            <person name="Kim K.-T."/>
            <person name="Cheong K."/>
            <person name="Song H."/>
            <person name="Choi G."/>
            <person name="Ko J."/>
            <person name="Opiyo S.O."/>
            <person name="Zuo S."/>
            <person name="Madhav S."/>
            <person name="Lee Y.-H."/>
            <person name="Wang G.-L."/>
        </authorList>
    </citation>
    <scope>NUCLEOTIDE SEQUENCE</scope>
    <source>
        <strain evidence="15">AG1-IA WGL</strain>
    </source>
</reference>
<dbReference type="Gene3D" id="3.10.20.90">
    <property type="entry name" value="Phosphatidylinositol 3-kinase Catalytic Subunit, Chain A, domain 1"/>
    <property type="match status" value="1"/>
</dbReference>
<dbReference type="InterPro" id="IPR036678">
    <property type="entry name" value="MutS_con_dom_sf"/>
</dbReference>
<keyword evidence="6" id="KW-0677">Repeat</keyword>
<dbReference type="Pfam" id="PF05192">
    <property type="entry name" value="MutS_III"/>
    <property type="match status" value="1"/>
</dbReference>
<dbReference type="SUPFAM" id="SSF54277">
    <property type="entry name" value="CAD &amp; PB1 domains"/>
    <property type="match status" value="1"/>
</dbReference>
<dbReference type="PROSITE" id="PS50005">
    <property type="entry name" value="TPR"/>
    <property type="match status" value="1"/>
</dbReference>
<dbReference type="InterPro" id="IPR000432">
    <property type="entry name" value="DNA_mismatch_repair_MutS_C"/>
</dbReference>
<keyword evidence="7" id="KW-0547">Nucleotide-binding</keyword>
<dbReference type="GO" id="GO:0006298">
    <property type="term" value="P:mismatch repair"/>
    <property type="evidence" value="ECO:0007669"/>
    <property type="project" value="InterPro"/>
</dbReference>
<evidence type="ECO:0000256" key="5">
    <source>
        <dbReference type="ARBA" id="ARBA00022490"/>
    </source>
</evidence>
<keyword evidence="5" id="KW-0963">Cytoplasm</keyword>
<feature type="compositionally biased region" description="Low complexity" evidence="13">
    <location>
        <begin position="1286"/>
        <end position="1299"/>
    </location>
</feature>
<keyword evidence="11" id="KW-0469">Meiosis</keyword>
<dbReference type="EMBL" id="JACYCD010000692">
    <property type="protein sequence ID" value="KAF8688383.1"/>
    <property type="molecule type" value="Genomic_DNA"/>
</dbReference>
<dbReference type="FunFam" id="1.25.40.10:FF:000017">
    <property type="entry name" value="NADPH oxidase regulator NoxR"/>
    <property type="match status" value="1"/>
</dbReference>
<feature type="repeat" description="TPR" evidence="12">
    <location>
        <begin position="1020"/>
        <end position="1053"/>
    </location>
</feature>
<feature type="compositionally biased region" description="Polar residues" evidence="13">
    <location>
        <begin position="1255"/>
        <end position="1267"/>
    </location>
</feature>
<feature type="compositionally biased region" description="Low complexity" evidence="13">
    <location>
        <begin position="1311"/>
        <end position="1326"/>
    </location>
</feature>
<sequence>MSSRGAIDNSFLVTPRRNKYNSKARSARSVSRPQSVSRTSMSRPTTAASTAGEYSTHVIAVLEGRGVAREIGMAALNKSTGQCVIFQIHDCQTYIKTLHHLRIYNPSSILVPDTFLPIEPTAKSKISPLVESIRDEFEDDVDLVPIPRKYWNDGDGLDVVNHLIVDNGEKPGTLLALSNKYYALSATSALFKFVETRMNTTFAPRSVRISENHPRFLGTMMIDCETTKNLELLQNNVSKKSKTSLFGLLNHTFTPMAHRLLRINILAPITDQMAIERRLEVVQELVNDEEKYTAIRDALKPIRSKDFDKLIAQLSTSDTHPIGGPSGNARGASVRVEQIMTLRSVVRSLPAVVQALNGCHSYLLRMMGDMLDDERVKSIDDMVSQGLNDDALFAGGGGSFGTSFGSVTKKVYAVRANYNRLLDVARETYRENVTDIIELQEELSKEHDLPISMQWQDSGFVFVLKKGDVPPGTKSLPRPFINASMKKNGKWLFSHLELKKRNARLRDSLDEALLLSDQIVKALVERILEDIGFTGTLAIKAGRHPVLETVQAAGNFVPNDTYACDGSSFQIIEGPNMSGKSTYLRQIGSLVVMAMCGSFVPAEYASFRIHDSLLTRLSNDDDPERSLSTFAKEMTTSGTILSVATESSLILIDELGRGTSPIEGIGLAHAIAEEIIKLKAFTFFTTHFHQLTYTLSKYPTVVKWFTSRCREKYTREPVDLPVEVPTLVSRLPWKRCLFIPLVVRLVDGASDAIDHYGLELARLADLPPDVLIEARKVSMELKAQDDAQRAASESNAISARRKIILRIGVQLKQVLEHSTLGDEDLLKYLAGIQTETIVALRDLLPSAGHSSREDVEPLEPGHGSTCVLETRTSVKAEQLLAVMNMGSSLVAGDYSIHVHDIMVGGVRNEEICSAGGCYQVSVSFPEKASQRTGRDADDTRHDMICRNIALPFRRESIKCRSKVYLANSRLAFVDVEYPVGFTMSISLKAELEAWANALNAYDAEDFQKALELFEPISDTSRILTNIGLILATIGEHERAIERFKQATESDTYLAIAYFQCGVSCFLLGDYESAFEQFESALMWLRGNQAINYEQIGLNFRLYTSEILFNRGLCLLNSGRPEAAMQDLLAAQKEKSTPEHDVIDDAIREQGEGYTVFSIPVGVLFRPNPNKIKNLKTKDYLGKARLISRDGSKYEAFDGVDPSELAFGRERPPLTATSDPGRRPGVPSKEGANLGRSSSDLGGISAPRNPVGLSRAATTAVSNPTNRPSFELRREPESLTRAATTVRPMRPASPPRSLRPASPPRPAPAPAPKLRSPEPAAAAPLPATRGLSVRRPPGVLKPTPALPPPEEDDGYDGYVGRSAGSDNQWVEEPVSITSHSRAPSRSASAMGGRTQASYPTRSPSQHTVRRALSRKGTAMSRRTRSYDEEEGYVSGSGGDYEEAQFETTKIRVRLRFKNDLRGMAIMPDISCDDFMDRVCVKFGREYGDLSIKFVDDDGAKVTIMDESDFELAIETARAAALKGKESRLEIWCDELGA</sequence>
<dbReference type="SUPFAM" id="SSF52540">
    <property type="entry name" value="P-loop containing nucleoside triphosphate hydrolases"/>
    <property type="match status" value="1"/>
</dbReference>
<dbReference type="InterPro" id="IPR027417">
    <property type="entry name" value="P-loop_NTPase"/>
</dbReference>
<keyword evidence="4" id="KW-0728">SH3 domain</keyword>
<dbReference type="SUPFAM" id="SSF53150">
    <property type="entry name" value="DNA repair protein MutS, domain II"/>
    <property type="match status" value="1"/>
</dbReference>
<dbReference type="SMART" id="SM00534">
    <property type="entry name" value="MUTSac"/>
    <property type="match status" value="1"/>
</dbReference>
<evidence type="ECO:0000256" key="3">
    <source>
        <dbReference type="ARBA" id="ARBA00008051"/>
    </source>
</evidence>
<feature type="compositionally biased region" description="Polar residues" evidence="13">
    <location>
        <begin position="27"/>
        <end position="49"/>
    </location>
</feature>
<feature type="compositionally biased region" description="Polar residues" evidence="13">
    <location>
        <begin position="1393"/>
        <end position="1405"/>
    </location>
</feature>
<evidence type="ECO:0000256" key="13">
    <source>
        <dbReference type="SAM" id="MobiDB-lite"/>
    </source>
</evidence>
<dbReference type="InterPro" id="IPR045076">
    <property type="entry name" value="MutS"/>
</dbReference>
<evidence type="ECO:0000256" key="2">
    <source>
        <dbReference type="ARBA" id="ARBA00006271"/>
    </source>
</evidence>
<feature type="compositionally biased region" description="Low complexity" evidence="13">
    <location>
        <begin position="1377"/>
        <end position="1388"/>
    </location>
</feature>
<evidence type="ECO:0000313" key="15">
    <source>
        <dbReference type="EMBL" id="KAF8688383.1"/>
    </source>
</evidence>
<evidence type="ECO:0000259" key="14">
    <source>
        <dbReference type="PROSITE" id="PS51745"/>
    </source>
</evidence>
<dbReference type="InterPro" id="IPR000270">
    <property type="entry name" value="PB1_dom"/>
</dbReference>
<dbReference type="PANTHER" id="PTHR11361">
    <property type="entry name" value="DNA MISMATCH REPAIR PROTEIN MUTS FAMILY MEMBER"/>
    <property type="match status" value="1"/>
</dbReference>